<comment type="caution">
    <text evidence="1">The sequence shown here is derived from an EMBL/GenBank/DDBJ whole genome shotgun (WGS) entry which is preliminary data.</text>
</comment>
<dbReference type="RefSeq" id="WP_369775570.1">
    <property type="nucleotide sequence ID" value="NZ_JBGEHV010000069.1"/>
</dbReference>
<dbReference type="EMBL" id="JBGEHV010000069">
    <property type="protein sequence ID" value="MEY8042897.1"/>
    <property type="molecule type" value="Genomic_DNA"/>
</dbReference>
<dbReference type="Proteomes" id="UP001564626">
    <property type="component" value="Unassembled WGS sequence"/>
</dbReference>
<keyword evidence="2" id="KW-1185">Reference proteome</keyword>
<accession>A0ABV4CRS2</accession>
<evidence type="ECO:0008006" key="3">
    <source>
        <dbReference type="Google" id="ProtNLM"/>
    </source>
</evidence>
<gene>
    <name evidence="1" type="ORF">AB8O55_26115</name>
</gene>
<organism evidence="1 2">
    <name type="scientific">Saccharopolyspora cebuensis</name>
    <dbReference type="NCBI Taxonomy" id="418759"/>
    <lineage>
        <taxon>Bacteria</taxon>
        <taxon>Bacillati</taxon>
        <taxon>Actinomycetota</taxon>
        <taxon>Actinomycetes</taxon>
        <taxon>Pseudonocardiales</taxon>
        <taxon>Pseudonocardiaceae</taxon>
        <taxon>Saccharopolyspora</taxon>
    </lineage>
</organism>
<proteinExistence type="predicted"/>
<protein>
    <recommendedName>
        <fullName evidence="3">DUF3052 domain-containing protein</fullName>
    </recommendedName>
</protein>
<reference evidence="1 2" key="1">
    <citation type="submission" date="2024-08" db="EMBL/GenBank/DDBJ databases">
        <title>Genome mining of Saccharopolyspora cebuensis PGLac3 from Nigerian medicinal plant.</title>
        <authorList>
            <person name="Ezeobiora C.E."/>
            <person name="Igbokwe N.H."/>
            <person name="Amin D.H."/>
            <person name="Mendie U.E."/>
        </authorList>
    </citation>
    <scope>NUCLEOTIDE SEQUENCE [LARGE SCALE GENOMIC DNA]</scope>
    <source>
        <strain evidence="1 2">PGLac3</strain>
    </source>
</reference>
<evidence type="ECO:0000313" key="1">
    <source>
        <dbReference type="EMBL" id="MEY8042897.1"/>
    </source>
</evidence>
<name>A0ABV4CRS2_9PSEU</name>
<sequence length="131" mass="14356">MADATSAKSAAAKMHIKSGFTIWAINAPDGYAELLGGLPAMATVTASDDGDVDFVHLFVRSRDELLQELPKVIESAPDKAPVWVSFPKPKKKETPDISRDILMREVLTFGWRSVAGISIDDEWSACRVRPQ</sequence>
<evidence type="ECO:0000313" key="2">
    <source>
        <dbReference type="Proteomes" id="UP001564626"/>
    </source>
</evidence>